<dbReference type="InterPro" id="IPR011047">
    <property type="entry name" value="Quinoprotein_ADH-like_sf"/>
</dbReference>
<evidence type="ECO:0000313" key="2">
    <source>
        <dbReference type="EMBL" id="CDO93562.1"/>
    </source>
</evidence>
<feature type="signal peptide" evidence="1">
    <location>
        <begin position="1"/>
        <end position="18"/>
    </location>
</feature>
<protein>
    <submittedName>
        <fullName evidence="2">WGS project CCBQ000000000 data, contig 00104</fullName>
    </submittedName>
</protein>
<proteinExistence type="predicted"/>
<dbReference type="InterPro" id="IPR039535">
    <property type="entry name" value="ASST-like"/>
</dbReference>
<dbReference type="EMBL" id="CCBQ010000026">
    <property type="protein sequence ID" value="CDO93562.1"/>
    <property type="molecule type" value="Genomic_DNA"/>
</dbReference>
<feature type="chain" id="PRO_5002038092" evidence="1">
    <location>
        <begin position="19"/>
        <end position="539"/>
    </location>
</feature>
<sequence>MNPFILAFSIVVAPFVAADWQYKSRPDLAAPILNITIPATDKASPGYIFAAPFSGFPDRNHHGPRQEGPYIFTDKGELVWSGWGYYSIWAANFQAAKYKGEDILFSFEGSHNPYYGHGHGHITLLNQNYETIKELRAGNHKVSDKHEFHIINEKTALIQIYQPVPIDLSAYGATSQQQWIVNAIFQELDIETGKVLFEWDSLAHVSPAESVLPVNEGQAGAGFNSSDAWDYFHINSVDKDEEGNYLLSARNAASLYKINGTSGDVIWKLGGLPKITSSSFESNFNFSFQHHARWIDKNGSRETISLYDNSAQGTENENGNVVSYSRTSSGKVIEIDDEQHTAKLLKNYLPPDDLLSKSQGSTQILPNGNAIVNWGSSGAVTEFDSDSTPIFHAYFDSGSLGERVENYRAFKFNWTGIPNEDIAVSSELTKDGETKIYVSWNGDTRTKTWRIFGLNEQGNKQLLGAKNKTGFETTITLQQKVEHRVFVESFSENEDLLATSRTILPKAQILKNQAHVPNTATEKFENYFEWRILKEAFGF</sequence>
<keyword evidence="3" id="KW-1185">Reference proteome</keyword>
<dbReference type="PANTHER" id="PTHR35340">
    <property type="entry name" value="PQQ ENZYME REPEAT PROTEIN-RELATED"/>
    <property type="match status" value="1"/>
</dbReference>
<dbReference type="InterPro" id="IPR053143">
    <property type="entry name" value="Arylsulfate_ST"/>
</dbReference>
<name>A0A0A8L3T7_9SACH</name>
<comment type="caution">
    <text evidence="2">The sequence shown here is derived from an EMBL/GenBank/DDBJ whole genome shotgun (WGS) entry which is preliminary data.</text>
</comment>
<evidence type="ECO:0000256" key="1">
    <source>
        <dbReference type="SAM" id="SignalP"/>
    </source>
</evidence>
<evidence type="ECO:0000313" key="3">
    <source>
        <dbReference type="Proteomes" id="UP000031516"/>
    </source>
</evidence>
<keyword evidence="1" id="KW-0732">Signal</keyword>
<accession>A0A0A8L3T7</accession>
<dbReference type="SUPFAM" id="SSF50998">
    <property type="entry name" value="Quinoprotein alcohol dehydrogenase-like"/>
    <property type="match status" value="1"/>
</dbReference>
<dbReference type="Proteomes" id="UP000031516">
    <property type="component" value="Unassembled WGS sequence"/>
</dbReference>
<reference evidence="2 3" key="1">
    <citation type="submission" date="2014-03" db="EMBL/GenBank/DDBJ databases">
        <title>The genome of Kluyveromyces dobzhanskii.</title>
        <authorList>
            <person name="Nystedt B."/>
            <person name="Astrom S."/>
        </authorList>
    </citation>
    <scope>NUCLEOTIDE SEQUENCE [LARGE SCALE GENOMIC DNA]</scope>
    <source>
        <strain evidence="2 3">CBS 2104</strain>
    </source>
</reference>
<dbReference type="PANTHER" id="PTHR35340:SF9">
    <property type="entry name" value="ASST-DOMAIN-CONTAINING PROTEIN"/>
    <property type="match status" value="1"/>
</dbReference>
<dbReference type="Pfam" id="PF14269">
    <property type="entry name" value="Arylsulfotran_2"/>
    <property type="match status" value="1"/>
</dbReference>
<dbReference type="AlphaFoldDB" id="A0A0A8L3T7"/>
<organism evidence="2 3">
    <name type="scientific">Kluyveromyces dobzhanskii CBS 2104</name>
    <dbReference type="NCBI Taxonomy" id="1427455"/>
    <lineage>
        <taxon>Eukaryota</taxon>
        <taxon>Fungi</taxon>
        <taxon>Dikarya</taxon>
        <taxon>Ascomycota</taxon>
        <taxon>Saccharomycotina</taxon>
        <taxon>Saccharomycetes</taxon>
        <taxon>Saccharomycetales</taxon>
        <taxon>Saccharomycetaceae</taxon>
        <taxon>Kluyveromyces</taxon>
    </lineage>
</organism>
<gene>
    <name evidence="2" type="ORF">KLDO_g1858</name>
</gene>
<dbReference type="OrthoDB" id="5427350at2759"/>